<sequence length="136" mass="15579">MLGTNDLSSVDNGLDFSYWEDQKGTDSPLPLPCWFGNEKNEKAIIQDRYALKKEEKWQSAVTTMLGDYQPHKNIMALNFLSTRGNPRENAEYINKMFSEYSLPDKPFGIIIFDFLTETLAEKVINTNTEGKDESDI</sequence>
<protein>
    <submittedName>
        <fullName evidence="1">Uncharacterized protein</fullName>
    </submittedName>
</protein>
<gene>
    <name evidence="1" type="ORF">OBE_13356</name>
</gene>
<reference evidence="1" key="1">
    <citation type="journal article" date="2013" name="Environ. Microbiol.">
        <title>Microbiota from the distal guts of lean and obese adolescents exhibit partial functional redundancy besides clear differences in community structure.</title>
        <authorList>
            <person name="Ferrer M."/>
            <person name="Ruiz A."/>
            <person name="Lanza F."/>
            <person name="Haange S.B."/>
            <person name="Oberbach A."/>
            <person name="Till H."/>
            <person name="Bargiela R."/>
            <person name="Campoy C."/>
            <person name="Segura M.T."/>
            <person name="Richter M."/>
            <person name="von Bergen M."/>
            <person name="Seifert J."/>
            <person name="Suarez A."/>
        </authorList>
    </citation>
    <scope>NUCLEOTIDE SEQUENCE</scope>
</reference>
<name>K1SXD6_9ZZZZ</name>
<dbReference type="Gene3D" id="3.20.20.190">
    <property type="entry name" value="Phosphatidylinositol (PI) phosphodiesterase"/>
    <property type="match status" value="1"/>
</dbReference>
<dbReference type="InterPro" id="IPR017946">
    <property type="entry name" value="PLC-like_Pdiesterase_TIM-brl"/>
</dbReference>
<dbReference type="SUPFAM" id="SSF51695">
    <property type="entry name" value="PLC-like phosphodiesterases"/>
    <property type="match status" value="1"/>
</dbReference>
<dbReference type="AlphaFoldDB" id="K1SXD6"/>
<dbReference type="EMBL" id="AJWZ01009222">
    <property type="protein sequence ID" value="EKC51926.1"/>
    <property type="molecule type" value="Genomic_DNA"/>
</dbReference>
<evidence type="ECO:0000313" key="1">
    <source>
        <dbReference type="EMBL" id="EKC51926.1"/>
    </source>
</evidence>
<dbReference type="GO" id="GO:0008081">
    <property type="term" value="F:phosphoric diester hydrolase activity"/>
    <property type="evidence" value="ECO:0007669"/>
    <property type="project" value="InterPro"/>
</dbReference>
<proteinExistence type="predicted"/>
<organism evidence="1">
    <name type="scientific">human gut metagenome</name>
    <dbReference type="NCBI Taxonomy" id="408170"/>
    <lineage>
        <taxon>unclassified sequences</taxon>
        <taxon>metagenomes</taxon>
        <taxon>organismal metagenomes</taxon>
    </lineage>
</organism>
<accession>K1SXD6</accession>
<dbReference type="GO" id="GO:0006629">
    <property type="term" value="P:lipid metabolic process"/>
    <property type="evidence" value="ECO:0007669"/>
    <property type="project" value="InterPro"/>
</dbReference>
<comment type="caution">
    <text evidence="1">The sequence shown here is derived from an EMBL/GenBank/DDBJ whole genome shotgun (WGS) entry which is preliminary data.</text>
</comment>